<dbReference type="Proteomes" id="UP000541033">
    <property type="component" value="Unassembled WGS sequence"/>
</dbReference>
<comment type="caution">
    <text evidence="2">The sequence shown here is derived from an EMBL/GenBank/DDBJ whole genome shotgun (WGS) entry which is preliminary data.</text>
</comment>
<proteinExistence type="predicted"/>
<feature type="region of interest" description="Disordered" evidence="1">
    <location>
        <begin position="1"/>
        <end position="83"/>
    </location>
</feature>
<feature type="compositionally biased region" description="Polar residues" evidence="1">
    <location>
        <begin position="13"/>
        <end position="27"/>
    </location>
</feature>
<evidence type="ECO:0000256" key="1">
    <source>
        <dbReference type="SAM" id="MobiDB-lite"/>
    </source>
</evidence>
<accession>A0A7X5TUW0</accession>
<protein>
    <submittedName>
        <fullName evidence="2">Uncharacterized protein</fullName>
    </submittedName>
</protein>
<organism evidence="2 3">
    <name type="scientific">Lysinibacter cavernae</name>
    <dbReference type="NCBI Taxonomy" id="1640652"/>
    <lineage>
        <taxon>Bacteria</taxon>
        <taxon>Bacillati</taxon>
        <taxon>Actinomycetota</taxon>
        <taxon>Actinomycetes</taxon>
        <taxon>Micrococcales</taxon>
        <taxon>Microbacteriaceae</taxon>
        <taxon>Lysinibacter</taxon>
    </lineage>
</organism>
<gene>
    <name evidence="2" type="ORF">FHX76_001920</name>
</gene>
<reference evidence="2 3" key="1">
    <citation type="submission" date="2020-02" db="EMBL/GenBank/DDBJ databases">
        <title>Sequencing the genomes of 1000 actinobacteria strains.</title>
        <authorList>
            <person name="Klenk H.-P."/>
        </authorList>
    </citation>
    <scope>NUCLEOTIDE SEQUENCE [LARGE SCALE GENOMIC DNA]</scope>
    <source>
        <strain evidence="2 3">DSM 27960</strain>
    </source>
</reference>
<dbReference type="EMBL" id="JAAMOX010000001">
    <property type="protein sequence ID" value="NIH54052.1"/>
    <property type="molecule type" value="Genomic_DNA"/>
</dbReference>
<name>A0A7X5TUW0_9MICO</name>
<sequence length="258" mass="27761">MGHGIPSYRGPAWSTTPDAGESAQPTSAGARESAQPTSTHTREPSQPTTTHTREPAQPTSTSARVSTQRTTTHTRWPAHPYAPRCDTAAAAGATGRWHHGFQFDRPGGSIVRQTRSSCSGCRINVVATRTSALTSRPTLCSGRLPHPVSEYPDRNDPRPYTSAAQLISAAGAFVAGVKPSVRRALPLIREGSDSALRTHLRLLLQRRRIARAQPQPRHQGPVWCAHRSGGPCLPRGETHRVSMTAISTAQTPHSTNTT</sequence>
<dbReference type="AlphaFoldDB" id="A0A7X5TUW0"/>
<feature type="compositionally biased region" description="Polar residues" evidence="1">
    <location>
        <begin position="57"/>
        <end position="74"/>
    </location>
</feature>
<keyword evidence="3" id="KW-1185">Reference proteome</keyword>
<evidence type="ECO:0000313" key="2">
    <source>
        <dbReference type="EMBL" id="NIH54052.1"/>
    </source>
</evidence>
<evidence type="ECO:0000313" key="3">
    <source>
        <dbReference type="Proteomes" id="UP000541033"/>
    </source>
</evidence>
<feature type="compositionally biased region" description="Polar residues" evidence="1">
    <location>
        <begin position="34"/>
        <end position="50"/>
    </location>
</feature>